<evidence type="ECO:0000313" key="2">
    <source>
        <dbReference type="EMBL" id="PKR54703.1"/>
    </source>
</evidence>
<protein>
    <submittedName>
        <fullName evidence="2">Glutathione S-transferase</fullName>
    </submittedName>
</protein>
<dbReference type="InterPro" id="IPR004045">
    <property type="entry name" value="Glutathione_S-Trfase_N"/>
</dbReference>
<dbReference type="AlphaFoldDB" id="A0A2N3KW50"/>
<name>A0A2N3KW50_9PROT</name>
<dbReference type="PANTHER" id="PTHR43968:SF6">
    <property type="entry name" value="GLUTATHIONE S-TRANSFERASE OMEGA"/>
    <property type="match status" value="1"/>
</dbReference>
<comment type="caution">
    <text evidence="2">The sequence shown here is derived from an EMBL/GenBank/DDBJ whole genome shotgun (WGS) entry which is preliminary data.</text>
</comment>
<evidence type="ECO:0000313" key="3">
    <source>
        <dbReference type="Proteomes" id="UP000233597"/>
    </source>
</evidence>
<gene>
    <name evidence="2" type="ORF">COO20_08105</name>
</gene>
<dbReference type="OrthoDB" id="9795329at2"/>
<dbReference type="Gene3D" id="1.20.1050.10">
    <property type="match status" value="1"/>
</dbReference>
<dbReference type="PANTHER" id="PTHR43968">
    <property type="match status" value="1"/>
</dbReference>
<dbReference type="Pfam" id="PF13409">
    <property type="entry name" value="GST_N_2"/>
    <property type="match status" value="1"/>
</dbReference>
<dbReference type="RefSeq" id="WP_101265373.1">
    <property type="nucleotide sequence ID" value="NZ_NWTK01000004.1"/>
</dbReference>
<proteinExistence type="predicted"/>
<sequence>MRLFFSSTSPFARKVRICLRELGLAGTVDEVLINPWTDEKLRAINPLAKVPTLVSNDGQVIFESGVICDFLDEEARSHGKIDRRLFPIAGPSRWRALQLQALADGIMTATGRLFADQQRPENERSDFVMNRQADAVTAGLAALNDQIDILNADLPGIGEISVASALEYLAFRWPDEKQFPLPANLAAWRETIGQRPAMVETRFYLPK</sequence>
<dbReference type="CDD" id="cd03049">
    <property type="entry name" value="GST_N_3"/>
    <property type="match status" value="1"/>
</dbReference>
<organism evidence="2 3">
    <name type="scientific">Thalassospira marina</name>
    <dbReference type="NCBI Taxonomy" id="2048283"/>
    <lineage>
        <taxon>Bacteria</taxon>
        <taxon>Pseudomonadati</taxon>
        <taxon>Pseudomonadota</taxon>
        <taxon>Alphaproteobacteria</taxon>
        <taxon>Rhodospirillales</taxon>
        <taxon>Thalassospiraceae</taxon>
        <taxon>Thalassospira</taxon>
    </lineage>
</organism>
<dbReference type="GO" id="GO:0005737">
    <property type="term" value="C:cytoplasm"/>
    <property type="evidence" value="ECO:0007669"/>
    <property type="project" value="TreeGrafter"/>
</dbReference>
<dbReference type="EMBL" id="NWTK01000004">
    <property type="protein sequence ID" value="PKR54703.1"/>
    <property type="molecule type" value="Genomic_DNA"/>
</dbReference>
<dbReference type="SUPFAM" id="SSF47616">
    <property type="entry name" value="GST C-terminal domain-like"/>
    <property type="match status" value="1"/>
</dbReference>
<dbReference type="Gene3D" id="3.40.30.10">
    <property type="entry name" value="Glutaredoxin"/>
    <property type="match status" value="1"/>
</dbReference>
<evidence type="ECO:0000259" key="1">
    <source>
        <dbReference type="PROSITE" id="PS50404"/>
    </source>
</evidence>
<feature type="domain" description="GST N-terminal" evidence="1">
    <location>
        <begin position="1"/>
        <end position="79"/>
    </location>
</feature>
<dbReference type="InterPro" id="IPR050983">
    <property type="entry name" value="GST_Omega/HSP26"/>
</dbReference>
<keyword evidence="2" id="KW-0808">Transferase</keyword>
<dbReference type="GO" id="GO:0016740">
    <property type="term" value="F:transferase activity"/>
    <property type="evidence" value="ECO:0007669"/>
    <property type="project" value="UniProtKB-KW"/>
</dbReference>
<dbReference type="Proteomes" id="UP000233597">
    <property type="component" value="Unassembled WGS sequence"/>
</dbReference>
<dbReference type="PROSITE" id="PS50404">
    <property type="entry name" value="GST_NTER"/>
    <property type="match status" value="1"/>
</dbReference>
<dbReference type="InterPro" id="IPR036282">
    <property type="entry name" value="Glutathione-S-Trfase_C_sf"/>
</dbReference>
<dbReference type="SUPFAM" id="SSF52833">
    <property type="entry name" value="Thioredoxin-like"/>
    <property type="match status" value="1"/>
</dbReference>
<reference evidence="2 3" key="1">
    <citation type="submission" date="2017-09" db="EMBL/GenBank/DDBJ databases">
        <title>Biodiversity and function of Thalassospira species in the particle-attached aromatic-hydrocarbon-degrading consortia from the surface seawater of the South China Sea.</title>
        <authorList>
            <person name="Dong C."/>
            <person name="Liu R."/>
            <person name="Shao Z."/>
        </authorList>
    </citation>
    <scope>NUCLEOTIDE SEQUENCE [LARGE SCALE GENOMIC DNA]</scope>
    <source>
        <strain evidence="2 3">CSC1P2</strain>
    </source>
</reference>
<dbReference type="InterPro" id="IPR036249">
    <property type="entry name" value="Thioredoxin-like_sf"/>
</dbReference>
<accession>A0A2N3KW50</accession>